<sequence length="273" mass="29655">RLLDAALAKYGCKSCALRVLESPASGLKTEAMIEDPLDLSSFVSNVCREITCMASVTILFDVQMSVPEFAPVDRVVDAALHNDIQSLPEPIRPPRDLPDGCRLGLVVRNMADGTLQALKILHFPERIHVKDAAGYCAGTPYALVHRPGPWALKKALCSLIGRLPGFHVSWYAHMWPVNEKIYDLLLRKQPIPAKAWLPSSPAIGKVRLSTKKKRLRGKTSDDGPDSSSMPSAAVVSPLEALAHDAEADLLAREAADVPVQDDFAADEEAAAFM</sequence>
<gene>
    <name evidence="2" type="ORF">C1SCF055_LOCUS43978</name>
</gene>
<organism evidence="2">
    <name type="scientific">Cladocopium goreaui</name>
    <dbReference type="NCBI Taxonomy" id="2562237"/>
    <lineage>
        <taxon>Eukaryota</taxon>
        <taxon>Sar</taxon>
        <taxon>Alveolata</taxon>
        <taxon>Dinophyceae</taxon>
        <taxon>Suessiales</taxon>
        <taxon>Symbiodiniaceae</taxon>
        <taxon>Cladocopium</taxon>
    </lineage>
</organism>
<proteinExistence type="predicted"/>
<evidence type="ECO:0000313" key="3">
    <source>
        <dbReference type="EMBL" id="CAL1172856.1"/>
    </source>
</evidence>
<evidence type="ECO:0000256" key="1">
    <source>
        <dbReference type="SAM" id="MobiDB-lite"/>
    </source>
</evidence>
<name>A0A9P1GRG5_9DINO</name>
<dbReference type="EMBL" id="CAMXCT010006753">
    <property type="protein sequence ID" value="CAI4019481.1"/>
    <property type="molecule type" value="Genomic_DNA"/>
</dbReference>
<dbReference type="AlphaFoldDB" id="A0A9P1GRG5"/>
<feature type="non-terminal residue" evidence="2">
    <location>
        <position position="273"/>
    </location>
</feature>
<reference evidence="3" key="2">
    <citation type="submission" date="2024-04" db="EMBL/GenBank/DDBJ databases">
        <authorList>
            <person name="Chen Y."/>
            <person name="Shah S."/>
            <person name="Dougan E. K."/>
            <person name="Thang M."/>
            <person name="Chan C."/>
        </authorList>
    </citation>
    <scope>NUCLEOTIDE SEQUENCE [LARGE SCALE GENOMIC DNA]</scope>
</reference>
<protein>
    <submittedName>
        <fullName evidence="2">Uncharacterized protein</fullName>
    </submittedName>
</protein>
<dbReference type="EMBL" id="CAMXCT020006753">
    <property type="protein sequence ID" value="CAL1172856.1"/>
    <property type="molecule type" value="Genomic_DNA"/>
</dbReference>
<feature type="non-terminal residue" evidence="2">
    <location>
        <position position="1"/>
    </location>
</feature>
<feature type="region of interest" description="Disordered" evidence="1">
    <location>
        <begin position="211"/>
        <end position="231"/>
    </location>
</feature>
<comment type="caution">
    <text evidence="2">The sequence shown here is derived from an EMBL/GenBank/DDBJ whole genome shotgun (WGS) entry which is preliminary data.</text>
</comment>
<accession>A0A9P1GRG5</accession>
<evidence type="ECO:0000313" key="2">
    <source>
        <dbReference type="EMBL" id="CAI4019481.1"/>
    </source>
</evidence>
<dbReference type="OrthoDB" id="443812at2759"/>
<reference evidence="2" key="1">
    <citation type="submission" date="2022-10" db="EMBL/GenBank/DDBJ databases">
        <authorList>
            <person name="Chen Y."/>
            <person name="Dougan E. K."/>
            <person name="Chan C."/>
            <person name="Rhodes N."/>
            <person name="Thang M."/>
        </authorList>
    </citation>
    <scope>NUCLEOTIDE SEQUENCE</scope>
</reference>